<feature type="compositionally biased region" description="Acidic residues" evidence="1">
    <location>
        <begin position="209"/>
        <end position="222"/>
    </location>
</feature>
<dbReference type="EMBL" id="CAJFCW020000002">
    <property type="protein sequence ID" value="CAG9089628.1"/>
    <property type="molecule type" value="Genomic_DNA"/>
</dbReference>
<keyword evidence="2" id="KW-0732">Signal</keyword>
<evidence type="ECO:0000256" key="1">
    <source>
        <dbReference type="SAM" id="MobiDB-lite"/>
    </source>
</evidence>
<feature type="region of interest" description="Disordered" evidence="1">
    <location>
        <begin position="177"/>
        <end position="231"/>
    </location>
</feature>
<keyword evidence="4" id="KW-1185">Reference proteome</keyword>
<evidence type="ECO:0000256" key="2">
    <source>
        <dbReference type="SAM" id="SignalP"/>
    </source>
</evidence>
<evidence type="ECO:0008006" key="5">
    <source>
        <dbReference type="Google" id="ProtNLM"/>
    </source>
</evidence>
<dbReference type="AlphaFoldDB" id="A0A811K1Q3"/>
<evidence type="ECO:0000313" key="4">
    <source>
        <dbReference type="Proteomes" id="UP000614601"/>
    </source>
</evidence>
<organism evidence="3 4">
    <name type="scientific">Bursaphelenchus okinawaensis</name>
    <dbReference type="NCBI Taxonomy" id="465554"/>
    <lineage>
        <taxon>Eukaryota</taxon>
        <taxon>Metazoa</taxon>
        <taxon>Ecdysozoa</taxon>
        <taxon>Nematoda</taxon>
        <taxon>Chromadorea</taxon>
        <taxon>Rhabditida</taxon>
        <taxon>Tylenchina</taxon>
        <taxon>Tylenchomorpha</taxon>
        <taxon>Aphelenchoidea</taxon>
        <taxon>Aphelenchoididae</taxon>
        <taxon>Bursaphelenchus</taxon>
    </lineage>
</organism>
<comment type="caution">
    <text evidence="3">The sequence shown here is derived from an EMBL/GenBank/DDBJ whole genome shotgun (WGS) entry which is preliminary data.</text>
</comment>
<proteinExistence type="predicted"/>
<reference evidence="3" key="1">
    <citation type="submission" date="2020-09" db="EMBL/GenBank/DDBJ databases">
        <authorList>
            <person name="Kikuchi T."/>
        </authorList>
    </citation>
    <scope>NUCLEOTIDE SEQUENCE</scope>
    <source>
        <strain evidence="3">SH1</strain>
    </source>
</reference>
<accession>A0A811K1Q3</accession>
<evidence type="ECO:0000313" key="3">
    <source>
        <dbReference type="EMBL" id="CAD5209572.1"/>
    </source>
</evidence>
<dbReference type="EMBL" id="CAJFDH010000002">
    <property type="protein sequence ID" value="CAD5209572.1"/>
    <property type="molecule type" value="Genomic_DNA"/>
</dbReference>
<dbReference type="Proteomes" id="UP000614601">
    <property type="component" value="Unassembled WGS sequence"/>
</dbReference>
<name>A0A811K1Q3_9BILA</name>
<feature type="compositionally biased region" description="Basic and acidic residues" evidence="1">
    <location>
        <begin position="177"/>
        <end position="195"/>
    </location>
</feature>
<gene>
    <name evidence="3" type="ORF">BOKJ2_LOCUS2754</name>
</gene>
<dbReference type="OrthoDB" id="10366552at2759"/>
<dbReference type="Proteomes" id="UP000783686">
    <property type="component" value="Unassembled WGS sequence"/>
</dbReference>
<sequence length="231" mass="27716">MLFLLILYTTFATLISAQDYNNYNNWDEKPHGPKHYVGKHYYYGPLYPKLPLLKAYEARAITDRAEWTKREVKSKLEEWVRQQPEKIREIYNKFDKESKVRVLQEKLDHEQHIANQANEVRDIDRRIQEHLDNLDITWYQTCRRINDVKRDADPKVLKALEIERRTKCGINVVTAETEDHKNPESMEDFGKKRNEEEEGYQHGMNNNNNEEDDIYDNVEDNNDYNNNNMYG</sequence>
<feature type="chain" id="PRO_5044131612" description="DUF148 domain-containing protein" evidence="2">
    <location>
        <begin position="18"/>
        <end position="231"/>
    </location>
</feature>
<protein>
    <recommendedName>
        <fullName evidence="5">DUF148 domain-containing protein</fullName>
    </recommendedName>
</protein>
<feature type="signal peptide" evidence="2">
    <location>
        <begin position="1"/>
        <end position="17"/>
    </location>
</feature>